<dbReference type="Gene3D" id="3.30.450.40">
    <property type="match status" value="1"/>
</dbReference>
<dbReference type="InterPro" id="IPR003018">
    <property type="entry name" value="GAF"/>
</dbReference>
<keyword evidence="2 9" id="KW-0418">Kinase</keyword>
<dbReference type="InterPro" id="IPR003594">
    <property type="entry name" value="HATPase_dom"/>
</dbReference>
<evidence type="ECO:0000256" key="4">
    <source>
        <dbReference type="SAM" id="Coils"/>
    </source>
</evidence>
<dbReference type="Gene3D" id="1.20.5.1930">
    <property type="match status" value="1"/>
</dbReference>
<evidence type="ECO:0000259" key="7">
    <source>
        <dbReference type="Pfam" id="PF02518"/>
    </source>
</evidence>
<dbReference type="Pfam" id="PF02518">
    <property type="entry name" value="HATPase_c"/>
    <property type="match status" value="1"/>
</dbReference>
<dbReference type="Proteomes" id="UP000267536">
    <property type="component" value="Unassembled WGS sequence"/>
</dbReference>
<evidence type="ECO:0000313" key="10">
    <source>
        <dbReference type="Proteomes" id="UP000267536"/>
    </source>
</evidence>
<evidence type="ECO:0000259" key="8">
    <source>
        <dbReference type="Pfam" id="PF07730"/>
    </source>
</evidence>
<name>A0A3N4G9K0_9ACTN</name>
<dbReference type="AlphaFoldDB" id="A0A3N4G9K0"/>
<evidence type="ECO:0000313" key="9">
    <source>
        <dbReference type="EMBL" id="RPA58007.1"/>
    </source>
</evidence>
<sequence length="494" mass="54125">MSVSSRFGDRDLTPGADEVVETDFDSLIGLHSVKGSHYAQFRGVEERLGRVVGALDRISRALVQTAEGPETLVLSVVRAVAEHLEADWVVFALCDGELDRTGPRHLMMDGDGTIYAFEGVQAARTPSHLPDEVLNRLNDILRNQLGELVRPVVADHHLHVPVHLDGRVVGGLSAWTPPRHVVDSADLVVMRILARQAVVALLNAALLEESRHQLARAEDAYAKAREQATDLAVQNVELQRTQRELSAVMRQRLVTEERERIARELHDSVTQSVLSAGMQIEVCRMECDSETAERLEVAGTLTRNAVEQLRSVIYALNQSPSVEGLSLGEVLDELCSMHMPADLETEVRVVGRSRDLPDDVQHAILRIAGEALFNTAVHAEATVARVVLTYGDHDVSLTVDDNGVGDPGHMRRVLRAATLGDLAGRHRGLANMSARARDLGGDFRVRRSRMGGVRVGVEIPAGTVTDSMTPRRSTTESVRRLAGTRSPLHQEVSR</sequence>
<dbReference type="PANTHER" id="PTHR24421">
    <property type="entry name" value="NITRATE/NITRITE SENSOR PROTEIN NARX-RELATED"/>
    <property type="match status" value="1"/>
</dbReference>
<dbReference type="InterPro" id="IPR029016">
    <property type="entry name" value="GAF-like_dom_sf"/>
</dbReference>
<dbReference type="InterPro" id="IPR050482">
    <property type="entry name" value="Sensor_HK_TwoCompSys"/>
</dbReference>
<feature type="domain" description="Histidine kinase/HSP90-like ATPase" evidence="7">
    <location>
        <begin position="362"/>
        <end position="461"/>
    </location>
</feature>
<keyword evidence="1" id="KW-0808">Transferase</keyword>
<dbReference type="NCBIfam" id="NF047786">
    <property type="entry name" value="his_kin_MadS"/>
    <property type="match status" value="1"/>
</dbReference>
<dbReference type="InterPro" id="IPR011712">
    <property type="entry name" value="Sig_transdc_His_kin_sub3_dim/P"/>
</dbReference>
<proteinExistence type="predicted"/>
<keyword evidence="4" id="KW-0175">Coiled coil</keyword>
<evidence type="ECO:0000256" key="1">
    <source>
        <dbReference type="ARBA" id="ARBA00022679"/>
    </source>
</evidence>
<dbReference type="GO" id="GO:0016020">
    <property type="term" value="C:membrane"/>
    <property type="evidence" value="ECO:0007669"/>
    <property type="project" value="InterPro"/>
</dbReference>
<feature type="coiled-coil region" evidence="4">
    <location>
        <begin position="207"/>
        <end position="251"/>
    </location>
</feature>
<feature type="region of interest" description="Disordered" evidence="5">
    <location>
        <begin position="464"/>
        <end position="494"/>
    </location>
</feature>
<dbReference type="RefSeq" id="WP_123931966.1">
    <property type="nucleotide sequence ID" value="NZ_JBPSDP010000013.1"/>
</dbReference>
<dbReference type="OrthoDB" id="227596at2"/>
<feature type="domain" description="GAF" evidence="6">
    <location>
        <begin position="69"/>
        <end position="201"/>
    </location>
</feature>
<dbReference type="CDD" id="cd16917">
    <property type="entry name" value="HATPase_UhpB-NarQ-NarX-like"/>
    <property type="match status" value="1"/>
</dbReference>
<keyword evidence="10" id="KW-1185">Reference proteome</keyword>
<dbReference type="InterPro" id="IPR036890">
    <property type="entry name" value="HATPase_C_sf"/>
</dbReference>
<evidence type="ECO:0000256" key="2">
    <source>
        <dbReference type="ARBA" id="ARBA00022777"/>
    </source>
</evidence>
<accession>A0A3N4G9K0</accession>
<feature type="domain" description="Signal transduction histidine kinase subgroup 3 dimerisation and phosphoacceptor" evidence="8">
    <location>
        <begin position="257"/>
        <end position="318"/>
    </location>
</feature>
<dbReference type="SUPFAM" id="SSF55781">
    <property type="entry name" value="GAF domain-like"/>
    <property type="match status" value="1"/>
</dbReference>
<keyword evidence="3" id="KW-0902">Two-component regulatory system</keyword>
<dbReference type="SUPFAM" id="SSF55874">
    <property type="entry name" value="ATPase domain of HSP90 chaperone/DNA topoisomerase II/histidine kinase"/>
    <property type="match status" value="1"/>
</dbReference>
<dbReference type="EMBL" id="RKMH01000013">
    <property type="protein sequence ID" value="RPA58007.1"/>
    <property type="molecule type" value="Genomic_DNA"/>
</dbReference>
<evidence type="ECO:0000256" key="5">
    <source>
        <dbReference type="SAM" id="MobiDB-lite"/>
    </source>
</evidence>
<dbReference type="Pfam" id="PF01590">
    <property type="entry name" value="GAF"/>
    <property type="match status" value="1"/>
</dbReference>
<dbReference type="Gene3D" id="3.30.565.10">
    <property type="entry name" value="Histidine kinase-like ATPase, C-terminal domain"/>
    <property type="match status" value="1"/>
</dbReference>
<reference evidence="9 10" key="1">
    <citation type="submission" date="2018-11" db="EMBL/GenBank/DDBJ databases">
        <title>Draft genome sequence of Gordonia sp. RS15-1S isolated from rice stems.</title>
        <authorList>
            <person name="Muangham S."/>
        </authorList>
    </citation>
    <scope>NUCLEOTIDE SEQUENCE [LARGE SCALE GENOMIC DNA]</scope>
    <source>
        <strain evidence="9 10">RS15-1S</strain>
    </source>
</reference>
<dbReference type="GO" id="GO:0046983">
    <property type="term" value="F:protein dimerization activity"/>
    <property type="evidence" value="ECO:0007669"/>
    <property type="project" value="InterPro"/>
</dbReference>
<evidence type="ECO:0000259" key="6">
    <source>
        <dbReference type="Pfam" id="PF01590"/>
    </source>
</evidence>
<organism evidence="9 10">
    <name type="scientific">Gordonia oryzae</name>
    <dbReference type="NCBI Taxonomy" id="2487349"/>
    <lineage>
        <taxon>Bacteria</taxon>
        <taxon>Bacillati</taxon>
        <taxon>Actinomycetota</taxon>
        <taxon>Actinomycetes</taxon>
        <taxon>Mycobacteriales</taxon>
        <taxon>Gordoniaceae</taxon>
        <taxon>Gordonia</taxon>
    </lineage>
</organism>
<comment type="caution">
    <text evidence="9">The sequence shown here is derived from an EMBL/GenBank/DDBJ whole genome shotgun (WGS) entry which is preliminary data.</text>
</comment>
<dbReference type="Pfam" id="PF07730">
    <property type="entry name" value="HisKA_3"/>
    <property type="match status" value="1"/>
</dbReference>
<gene>
    <name evidence="9" type="ORF">EF294_16475</name>
</gene>
<protein>
    <submittedName>
        <fullName evidence="9">Sensor histidine kinase</fullName>
    </submittedName>
</protein>
<evidence type="ECO:0000256" key="3">
    <source>
        <dbReference type="ARBA" id="ARBA00023012"/>
    </source>
</evidence>
<dbReference type="GO" id="GO:0000155">
    <property type="term" value="F:phosphorelay sensor kinase activity"/>
    <property type="evidence" value="ECO:0007669"/>
    <property type="project" value="InterPro"/>
</dbReference>
<dbReference type="PANTHER" id="PTHR24421:SF61">
    <property type="entry name" value="OXYGEN SENSOR HISTIDINE KINASE NREB"/>
    <property type="match status" value="1"/>
</dbReference>